<sequence length="302" mass="35740">MGRTERSKDIVTVLIQSLEALLDQVEHYRTKVLRTEEAEDLHQFRIALRRSVVLMGEFSFLDENGTILEHRKALKKLISMSNLERDLDVFKVCLESLEARLPDEKEMFGDLFGYLLKRKKNAHRKFLAYLQSRKCTDIFVSWRHSLQRWQKDEPSIYTYASAKSVSSYVISQRLLKIRTQIKALEKSQNDVEERLHVLRISYKKLRYLLESFGSLFKKKKIGAFLKEIKKIQDVLGVFHDSYQQKMLLRELLKKTEEKQMHDFIESVLLPEIVRSQAKEIAKVEKRLGKFLKKEKAFQKHFG</sequence>
<evidence type="ECO:0000313" key="2">
    <source>
        <dbReference type="EMBL" id="KYJ85867.1"/>
    </source>
</evidence>
<keyword evidence="3" id="KW-1185">Reference proteome</keyword>
<dbReference type="Proteomes" id="UP000075359">
    <property type="component" value="Unassembled WGS sequence"/>
</dbReference>
<name>A0A151CEE4_9BACT</name>
<dbReference type="Pfam" id="PF05235">
    <property type="entry name" value="CHAD"/>
    <property type="match status" value="1"/>
</dbReference>
<dbReference type="PANTHER" id="PTHR39339">
    <property type="entry name" value="SLR1444 PROTEIN"/>
    <property type="match status" value="1"/>
</dbReference>
<comment type="caution">
    <text evidence="2">The sequence shown here is derived from an EMBL/GenBank/DDBJ whole genome shotgun (WGS) entry which is preliminary data.</text>
</comment>
<dbReference type="Gene3D" id="1.40.20.10">
    <property type="entry name" value="CHAD domain"/>
    <property type="match status" value="1"/>
</dbReference>
<dbReference type="InterPro" id="IPR038186">
    <property type="entry name" value="CHAD_dom_sf"/>
</dbReference>
<reference evidence="2 3" key="1">
    <citation type="submission" date="2015-11" db="EMBL/GenBank/DDBJ databases">
        <title>Draft genome of Sulfurovum riftiae 1812E, a member of the Epsilonproteobacteria isolated from the tube of the deep-sea hydrothermal vent tubewom Riftia pachyptila.</title>
        <authorList>
            <person name="Vetriani C."/>
            <person name="Giovannelli D."/>
        </authorList>
    </citation>
    <scope>NUCLEOTIDE SEQUENCE [LARGE SCALE GENOMIC DNA]</scope>
    <source>
        <strain evidence="2 3">1812E</strain>
    </source>
</reference>
<protein>
    <recommendedName>
        <fullName evidence="1">CHAD domain-containing protein</fullName>
    </recommendedName>
</protein>
<dbReference type="PROSITE" id="PS51708">
    <property type="entry name" value="CHAD"/>
    <property type="match status" value="1"/>
</dbReference>
<evidence type="ECO:0000259" key="1">
    <source>
        <dbReference type="PROSITE" id="PS51708"/>
    </source>
</evidence>
<dbReference type="InterPro" id="IPR007899">
    <property type="entry name" value="CHAD_dom"/>
</dbReference>
<dbReference type="PANTHER" id="PTHR39339:SF1">
    <property type="entry name" value="CHAD DOMAIN-CONTAINING PROTEIN"/>
    <property type="match status" value="1"/>
</dbReference>
<feature type="domain" description="CHAD" evidence="1">
    <location>
        <begin position="7"/>
        <end position="299"/>
    </location>
</feature>
<evidence type="ECO:0000313" key="3">
    <source>
        <dbReference type="Proteomes" id="UP000075359"/>
    </source>
</evidence>
<proteinExistence type="predicted"/>
<dbReference type="AlphaFoldDB" id="A0A151CEE4"/>
<dbReference type="SMART" id="SM00880">
    <property type="entry name" value="CHAD"/>
    <property type="match status" value="1"/>
</dbReference>
<dbReference type="RefSeq" id="WP_067331799.1">
    <property type="nucleotide sequence ID" value="NZ_LNKT01000056.1"/>
</dbReference>
<gene>
    <name evidence="2" type="ORF">AS592_04555</name>
</gene>
<dbReference type="EMBL" id="LNKT01000056">
    <property type="protein sequence ID" value="KYJ85867.1"/>
    <property type="molecule type" value="Genomic_DNA"/>
</dbReference>
<accession>A0A151CEE4</accession>
<organism evidence="2 3">
    <name type="scientific">Sulfurovum riftiae</name>
    <dbReference type="NCBI Taxonomy" id="1630136"/>
    <lineage>
        <taxon>Bacteria</taxon>
        <taxon>Pseudomonadati</taxon>
        <taxon>Campylobacterota</taxon>
        <taxon>Epsilonproteobacteria</taxon>
        <taxon>Campylobacterales</taxon>
        <taxon>Sulfurovaceae</taxon>
        <taxon>Sulfurovum</taxon>
    </lineage>
</organism>
<dbReference type="STRING" id="1630136.AS592_04555"/>